<dbReference type="SUPFAM" id="SSF55681">
    <property type="entry name" value="Class II aaRS and biotin synthetases"/>
    <property type="match status" value="1"/>
</dbReference>
<evidence type="ECO:0000313" key="3">
    <source>
        <dbReference type="EMBL" id="GAK97280.1"/>
    </source>
</evidence>
<comment type="caution">
    <text evidence="3">The sequence shown here is derived from an EMBL/GenBank/DDBJ whole genome shotgun (WGS) entry which is preliminary data.</text>
</comment>
<keyword evidence="4" id="KW-1185">Reference proteome</keyword>
<feature type="domain" description="BPL/LPL catalytic" evidence="2">
    <location>
        <begin position="1"/>
        <end position="176"/>
    </location>
</feature>
<organism evidence="3 4">
    <name type="scientific">Nonlabens tegetincola</name>
    <dbReference type="NCBI Taxonomy" id="323273"/>
    <lineage>
        <taxon>Bacteria</taxon>
        <taxon>Pseudomonadati</taxon>
        <taxon>Bacteroidota</taxon>
        <taxon>Flavobacteriia</taxon>
        <taxon>Flavobacteriales</taxon>
        <taxon>Flavobacteriaceae</taxon>
        <taxon>Nonlabens</taxon>
    </lineage>
</organism>
<accession>A0A090Q2M6</accession>
<protein>
    <submittedName>
        <fullName evidence="3">Biotin-protein ligase</fullName>
        <ecNumber evidence="3">6.3.4.15</ecNumber>
    </submittedName>
</protein>
<dbReference type="AlphaFoldDB" id="A0A090Q2M6"/>
<evidence type="ECO:0000313" key="4">
    <source>
        <dbReference type="Proteomes" id="UP000029221"/>
    </source>
</evidence>
<dbReference type="eggNOG" id="COG0340">
    <property type="taxonomic scope" value="Bacteria"/>
</dbReference>
<dbReference type="CDD" id="cd16442">
    <property type="entry name" value="BPL"/>
    <property type="match status" value="1"/>
</dbReference>
<dbReference type="PROSITE" id="PS51733">
    <property type="entry name" value="BPL_LPL_CATALYTIC"/>
    <property type="match status" value="1"/>
</dbReference>
<gene>
    <name evidence="3" type="ORF">JCM19294_1326</name>
</gene>
<dbReference type="GO" id="GO:0005737">
    <property type="term" value="C:cytoplasm"/>
    <property type="evidence" value="ECO:0007669"/>
    <property type="project" value="TreeGrafter"/>
</dbReference>
<dbReference type="RefSeq" id="WP_042278854.1">
    <property type="nucleotide sequence ID" value="NZ_BBML01000005.1"/>
</dbReference>
<dbReference type="GO" id="GO:0004077">
    <property type="term" value="F:biotin--[biotin carboxyl-carrier protein] ligase activity"/>
    <property type="evidence" value="ECO:0007669"/>
    <property type="project" value="UniProtKB-EC"/>
</dbReference>
<dbReference type="EC" id="6.3.4.15" evidence="3"/>
<evidence type="ECO:0000256" key="1">
    <source>
        <dbReference type="ARBA" id="ARBA00022598"/>
    </source>
</evidence>
<dbReference type="InterPro" id="IPR004408">
    <property type="entry name" value="Biotin_CoA_COase_ligase"/>
</dbReference>
<keyword evidence="1 3" id="KW-0436">Ligase</keyword>
<dbReference type="InterPro" id="IPR004143">
    <property type="entry name" value="BPL_LPL_catalytic"/>
</dbReference>
<reference evidence="3" key="1">
    <citation type="journal article" date="2014" name="Genome Announc.">
        <title>Draft Genome Sequences of Marine Flavobacterium Nonlabens Strains NR17, NR24, NR27, NR32, NR33, and Ara13.</title>
        <authorList>
            <person name="Nakanishi M."/>
            <person name="Meirelles P."/>
            <person name="Suzuki R."/>
            <person name="Takatani N."/>
            <person name="Mino S."/>
            <person name="Suda W."/>
            <person name="Oshima K."/>
            <person name="Hattori M."/>
            <person name="Ohkuma M."/>
            <person name="Hosokawa M."/>
            <person name="Miyashita K."/>
            <person name="Thompson F.L."/>
            <person name="Niwa A."/>
            <person name="Sawabe T."/>
            <person name="Sawabe T."/>
        </authorList>
    </citation>
    <scope>NUCLEOTIDE SEQUENCE [LARGE SCALE GENOMIC DNA]</scope>
    <source>
        <strain evidence="3">JCM 19294</strain>
    </source>
</reference>
<dbReference type="STRING" id="319236.BST91_01665"/>
<dbReference type="InterPro" id="IPR045864">
    <property type="entry name" value="aa-tRNA-synth_II/BPL/LPL"/>
</dbReference>
<dbReference type="Pfam" id="PF03099">
    <property type="entry name" value="BPL_LplA_LipB"/>
    <property type="match status" value="1"/>
</dbReference>
<dbReference type="Gene3D" id="3.30.930.10">
    <property type="entry name" value="Bira Bifunctional Protein, Domain 2"/>
    <property type="match status" value="1"/>
</dbReference>
<dbReference type="PANTHER" id="PTHR12835">
    <property type="entry name" value="BIOTIN PROTEIN LIGASE"/>
    <property type="match status" value="1"/>
</dbReference>
<sequence length="236" mass="26838">MNIVKLYATTSTNDELRSRFRESELTHLTTVVAYKQSAGKGQHGAKWHSEPGKNLTFSFLLDNSKVCLTPFQINKWITVSLVSWLKNHLGIKAEIKWPNDILAVNHKLAGILIETVYSGSSLTHAIVGIGLNVNQDEFPDSLKAISLKLITGKQFNLDELLFSFIQYLNVSNYEIKEFINDYNSHLYKLGRTLNFKYLDKPITATIIGVTENGLLELMTTDSQYLTADLKELKWFY</sequence>
<evidence type="ECO:0000259" key="2">
    <source>
        <dbReference type="PROSITE" id="PS51733"/>
    </source>
</evidence>
<dbReference type="PANTHER" id="PTHR12835:SF5">
    <property type="entry name" value="BIOTIN--PROTEIN LIGASE"/>
    <property type="match status" value="1"/>
</dbReference>
<name>A0A090Q2M6_9FLAO</name>
<proteinExistence type="predicted"/>
<dbReference type="NCBIfam" id="TIGR00121">
    <property type="entry name" value="birA_ligase"/>
    <property type="match status" value="1"/>
</dbReference>
<dbReference type="Proteomes" id="UP000029221">
    <property type="component" value="Unassembled WGS sequence"/>
</dbReference>
<dbReference type="EMBL" id="BBML01000005">
    <property type="protein sequence ID" value="GAK97280.1"/>
    <property type="molecule type" value="Genomic_DNA"/>
</dbReference>